<reference evidence="3 4" key="2">
    <citation type="submission" date="2020-08" db="EMBL/GenBank/DDBJ databases">
        <title>Adhaeribacter dokdonensis sp. nov., isolated from the rhizosphere of Elymus tsukushiensis, a plant native to the Dokdo Islands, Republic of Korea.</title>
        <authorList>
            <person name="Ghim S.Y."/>
        </authorList>
    </citation>
    <scope>NUCLEOTIDE SEQUENCE [LARGE SCALE GENOMIC DNA]</scope>
    <source>
        <strain evidence="3 4">KUDC8001</strain>
    </source>
</reference>
<reference evidence="3 4" key="1">
    <citation type="submission" date="2020-06" db="EMBL/GenBank/DDBJ databases">
        <authorList>
            <person name="Hwang Y.J."/>
        </authorList>
    </citation>
    <scope>NUCLEOTIDE SEQUENCE [LARGE SCALE GENOMIC DNA]</scope>
    <source>
        <strain evidence="3 4">KUDC8001</strain>
    </source>
</reference>
<proteinExistence type="inferred from homology"/>
<gene>
    <name evidence="3" type="ORF">HUW48_24300</name>
</gene>
<accession>A0A7L7LDM7</accession>
<feature type="domain" description="AB hydrolase-1" evidence="2">
    <location>
        <begin position="18"/>
        <end position="249"/>
    </location>
</feature>
<dbReference type="SUPFAM" id="SSF53474">
    <property type="entry name" value="alpha/beta-Hydrolases"/>
    <property type="match status" value="1"/>
</dbReference>
<dbReference type="KEGG" id="add:HUW48_24300"/>
<dbReference type="Gene3D" id="3.40.50.1820">
    <property type="entry name" value="alpha/beta hydrolase"/>
    <property type="match status" value="1"/>
</dbReference>
<dbReference type="InterPro" id="IPR000073">
    <property type="entry name" value="AB_hydrolase_1"/>
</dbReference>
<name>A0A7L7LDM7_9BACT</name>
<dbReference type="PANTHER" id="PTHR43039">
    <property type="entry name" value="ESTERASE-RELATED"/>
    <property type="match status" value="1"/>
</dbReference>
<evidence type="ECO:0000313" key="3">
    <source>
        <dbReference type="EMBL" id="QMU30952.1"/>
    </source>
</evidence>
<dbReference type="EMBL" id="CP055153">
    <property type="protein sequence ID" value="QMU30952.1"/>
    <property type="molecule type" value="Genomic_DNA"/>
</dbReference>
<keyword evidence="4" id="KW-1185">Reference proteome</keyword>
<dbReference type="AlphaFoldDB" id="A0A7L7LDM7"/>
<dbReference type="GO" id="GO:0016787">
    <property type="term" value="F:hydrolase activity"/>
    <property type="evidence" value="ECO:0007669"/>
    <property type="project" value="UniProtKB-KW"/>
</dbReference>
<evidence type="ECO:0000313" key="4">
    <source>
        <dbReference type="Proteomes" id="UP000514509"/>
    </source>
</evidence>
<evidence type="ECO:0000256" key="1">
    <source>
        <dbReference type="ARBA" id="ARBA00008645"/>
    </source>
</evidence>
<dbReference type="InterPro" id="IPR029058">
    <property type="entry name" value="AB_hydrolase_fold"/>
</dbReference>
<dbReference type="PRINTS" id="PR00111">
    <property type="entry name" value="ABHYDROLASE"/>
</dbReference>
<organism evidence="3 4">
    <name type="scientific">Adhaeribacter radiodurans</name>
    <dbReference type="NCBI Taxonomy" id="2745197"/>
    <lineage>
        <taxon>Bacteria</taxon>
        <taxon>Pseudomonadati</taxon>
        <taxon>Bacteroidota</taxon>
        <taxon>Cytophagia</taxon>
        <taxon>Cytophagales</taxon>
        <taxon>Hymenobacteraceae</taxon>
        <taxon>Adhaeribacter</taxon>
    </lineage>
</organism>
<dbReference type="Proteomes" id="UP000514509">
    <property type="component" value="Chromosome"/>
</dbReference>
<evidence type="ECO:0000259" key="2">
    <source>
        <dbReference type="Pfam" id="PF00561"/>
    </source>
</evidence>
<comment type="similarity">
    <text evidence="1">Belongs to the AB hydrolase superfamily.</text>
</comment>
<protein>
    <submittedName>
        <fullName evidence="3">Alpha/beta hydrolase</fullName>
    </submittedName>
</protein>
<keyword evidence="3" id="KW-0378">Hydrolase</keyword>
<dbReference type="RefSeq" id="WP_182413394.1">
    <property type="nucleotide sequence ID" value="NZ_CP055153.1"/>
</dbReference>
<dbReference type="Pfam" id="PF00561">
    <property type="entry name" value="Abhydrolase_1"/>
    <property type="match status" value="1"/>
</dbReference>
<sequence>MDVLKRNNVKVFGQGDKTLLFSHGFGCDQNMWRLITANFVTDYQIVLFDHVGAGNSDLSAYDKQKYNSLNGYAEDLLAICQALNLSNVILIGHSVGAMIGILSAIRQPEYFQKLILVGPSPCYFQQEEYYSGFTYTDIQDMLNHMETDYVNWSLTFAQFILGNKPHPAHVQEMTDSFCNTHPEIAKHFAQVCFLSDNRSDLALVKTKTYILQCSDDMIAPEEVGRFMSQVIEESVFIKLQATGHCPNLSSPLETTSVIESCLAD</sequence>